<keyword evidence="1" id="KW-0812">Transmembrane</keyword>
<dbReference type="Proteomes" id="UP001612915">
    <property type="component" value="Unassembled WGS sequence"/>
</dbReference>
<keyword evidence="1" id="KW-1133">Transmembrane helix</keyword>
<evidence type="ECO:0000256" key="1">
    <source>
        <dbReference type="SAM" id="Phobius"/>
    </source>
</evidence>
<evidence type="ECO:0000313" key="2">
    <source>
        <dbReference type="EMBL" id="MFI7587435.1"/>
    </source>
</evidence>
<accession>A0ABW8AM38</accession>
<evidence type="ECO:0000313" key="3">
    <source>
        <dbReference type="Proteomes" id="UP001612915"/>
    </source>
</evidence>
<comment type="caution">
    <text evidence="2">The sequence shown here is derived from an EMBL/GenBank/DDBJ whole genome shotgun (WGS) entry which is preliminary data.</text>
</comment>
<keyword evidence="3" id="KW-1185">Reference proteome</keyword>
<dbReference type="EMBL" id="JBITLV010000003">
    <property type="protein sequence ID" value="MFI7587435.1"/>
    <property type="molecule type" value="Genomic_DNA"/>
</dbReference>
<organism evidence="2 3">
    <name type="scientific">Spongisporangium articulatum</name>
    <dbReference type="NCBI Taxonomy" id="3362603"/>
    <lineage>
        <taxon>Bacteria</taxon>
        <taxon>Bacillati</taxon>
        <taxon>Actinomycetota</taxon>
        <taxon>Actinomycetes</taxon>
        <taxon>Kineosporiales</taxon>
        <taxon>Kineosporiaceae</taxon>
        <taxon>Spongisporangium</taxon>
    </lineage>
</organism>
<dbReference type="RefSeq" id="WP_398279116.1">
    <property type="nucleotide sequence ID" value="NZ_JBITLV010000003.1"/>
</dbReference>
<sequence>MMHTQPLAWLEVLAWIGLGSAFVSAGLITADIARGARQKLWIMNPVYPVTALYWGPVAPPRPRPATGS</sequence>
<feature type="transmembrane region" description="Helical" evidence="1">
    <location>
        <begin position="12"/>
        <end position="33"/>
    </location>
</feature>
<keyword evidence="1" id="KW-0472">Membrane</keyword>
<gene>
    <name evidence="2" type="ORF">ACIB24_10215</name>
</gene>
<name>A0ABW8AM38_9ACTN</name>
<protein>
    <submittedName>
        <fullName evidence="2">Uncharacterized protein</fullName>
    </submittedName>
</protein>
<proteinExistence type="predicted"/>
<reference evidence="2 3" key="1">
    <citation type="submission" date="2024-10" db="EMBL/GenBank/DDBJ databases">
        <title>The Natural Products Discovery Center: Release of the First 8490 Sequenced Strains for Exploring Actinobacteria Biosynthetic Diversity.</title>
        <authorList>
            <person name="Kalkreuter E."/>
            <person name="Kautsar S.A."/>
            <person name="Yang D."/>
            <person name="Bader C.D."/>
            <person name="Teijaro C.N."/>
            <person name="Fluegel L."/>
            <person name="Davis C.M."/>
            <person name="Simpson J.R."/>
            <person name="Lauterbach L."/>
            <person name="Steele A.D."/>
            <person name="Gui C."/>
            <person name="Meng S."/>
            <person name="Li G."/>
            <person name="Viehrig K."/>
            <person name="Ye F."/>
            <person name="Su P."/>
            <person name="Kiefer A.F."/>
            <person name="Nichols A."/>
            <person name="Cepeda A.J."/>
            <person name="Yan W."/>
            <person name="Fan B."/>
            <person name="Jiang Y."/>
            <person name="Adhikari A."/>
            <person name="Zheng C.-J."/>
            <person name="Schuster L."/>
            <person name="Cowan T.M."/>
            <person name="Smanski M.J."/>
            <person name="Chevrette M.G."/>
            <person name="De Carvalho L.P.S."/>
            <person name="Shen B."/>
        </authorList>
    </citation>
    <scope>NUCLEOTIDE SEQUENCE [LARGE SCALE GENOMIC DNA]</scope>
    <source>
        <strain evidence="2 3">NPDC049639</strain>
    </source>
</reference>